<dbReference type="SMART" id="SM00331">
    <property type="entry name" value="PP2C_SIG"/>
    <property type="match status" value="1"/>
</dbReference>
<sequence length="273" mass="30585">MAYQIEYAYTCHMGRVRANNEDNFWCCGELLPAENHGTQGIRSETISGNRTPALAVFDGMGGESCGEMAAFVASREFGKYYSANKRTLRDVPEDFIQGVCKSMNKAVCGYSEENHIQSMGTTLAMTLFTPESMFVCNLGDSRIYFSDGEHFRQVSTDHVLGRNLLGKAPLTQYLGVPEEQQILEPSIQEIEHKEGYRYLMCSDGVTDMLSDGEIADILAREIPLADIVELLLERALQKGGRDNVTIVLCEVQKQDSGRRLKTWLKGLKDKNER</sequence>
<dbReference type="InterPro" id="IPR001932">
    <property type="entry name" value="PPM-type_phosphatase-like_dom"/>
</dbReference>
<evidence type="ECO:0000313" key="2">
    <source>
        <dbReference type="EMBL" id="MTD59859.1"/>
    </source>
</evidence>
<dbReference type="Gene3D" id="3.60.40.10">
    <property type="entry name" value="PPM-type phosphatase domain"/>
    <property type="match status" value="1"/>
</dbReference>
<organism evidence="2 3">
    <name type="scientific">Blautia luti DSM 14534 = JCM 17040</name>
    <dbReference type="NCBI Taxonomy" id="649762"/>
    <lineage>
        <taxon>Bacteria</taxon>
        <taxon>Bacillati</taxon>
        <taxon>Bacillota</taxon>
        <taxon>Clostridia</taxon>
        <taxon>Lachnospirales</taxon>
        <taxon>Lachnospiraceae</taxon>
        <taxon>Blautia</taxon>
    </lineage>
</organism>
<evidence type="ECO:0000259" key="1">
    <source>
        <dbReference type="PROSITE" id="PS51746"/>
    </source>
</evidence>
<gene>
    <name evidence="2" type="ORF">GKZ57_00880</name>
</gene>
<accession>A0A844GFJ5</accession>
<reference evidence="2 3" key="1">
    <citation type="submission" date="2019-11" db="EMBL/GenBank/DDBJ databases">
        <title>Draft genome sequence of Blautia luti DSM 14534T, isolated from human stool.</title>
        <authorList>
            <person name="Ortiz R."/>
            <person name="Melis-Arcos F."/>
            <person name="Covarrubias P."/>
            <person name="Cardenas J.P."/>
            <person name="Perez-Donoso J."/>
            <person name="Almonacid D."/>
        </authorList>
    </citation>
    <scope>NUCLEOTIDE SEQUENCE [LARGE SCALE GENOMIC DNA]</scope>
    <source>
        <strain evidence="2 3">DSM 14534</strain>
    </source>
</reference>
<dbReference type="Proteomes" id="UP000437824">
    <property type="component" value="Unassembled WGS sequence"/>
</dbReference>
<dbReference type="PROSITE" id="PS51746">
    <property type="entry name" value="PPM_2"/>
    <property type="match status" value="1"/>
</dbReference>
<dbReference type="CDD" id="cd00143">
    <property type="entry name" value="PP2Cc"/>
    <property type="match status" value="1"/>
</dbReference>
<dbReference type="InterPro" id="IPR036457">
    <property type="entry name" value="PPM-type-like_dom_sf"/>
</dbReference>
<dbReference type="SUPFAM" id="SSF81606">
    <property type="entry name" value="PP2C-like"/>
    <property type="match status" value="1"/>
</dbReference>
<protein>
    <submittedName>
        <fullName evidence="2">SpoIIE family protein phosphatase</fullName>
    </submittedName>
</protein>
<comment type="caution">
    <text evidence="2">The sequence shown here is derived from an EMBL/GenBank/DDBJ whole genome shotgun (WGS) entry which is preliminary data.</text>
</comment>
<dbReference type="EMBL" id="WMBC01000001">
    <property type="protein sequence ID" value="MTD59859.1"/>
    <property type="molecule type" value="Genomic_DNA"/>
</dbReference>
<name>A0A844GFJ5_9FIRM</name>
<dbReference type="InterPro" id="IPR015655">
    <property type="entry name" value="PP2C"/>
</dbReference>
<dbReference type="PANTHER" id="PTHR47992">
    <property type="entry name" value="PROTEIN PHOSPHATASE"/>
    <property type="match status" value="1"/>
</dbReference>
<dbReference type="AlphaFoldDB" id="A0A844GFJ5"/>
<dbReference type="RefSeq" id="WP_118509153.1">
    <property type="nucleotide sequence ID" value="NZ_WMBC01000001.1"/>
</dbReference>
<evidence type="ECO:0000313" key="3">
    <source>
        <dbReference type="Proteomes" id="UP000437824"/>
    </source>
</evidence>
<dbReference type="SMART" id="SM00332">
    <property type="entry name" value="PP2Cc"/>
    <property type="match status" value="1"/>
</dbReference>
<proteinExistence type="predicted"/>
<dbReference type="GO" id="GO:0004722">
    <property type="term" value="F:protein serine/threonine phosphatase activity"/>
    <property type="evidence" value="ECO:0007669"/>
    <property type="project" value="InterPro"/>
</dbReference>
<feature type="domain" description="PPM-type phosphatase" evidence="1">
    <location>
        <begin position="6"/>
        <end position="251"/>
    </location>
</feature>
<dbReference type="Pfam" id="PF13672">
    <property type="entry name" value="PP2C_2"/>
    <property type="match status" value="1"/>
</dbReference>